<comment type="caution">
    <text evidence="3">The sequence shown here is derived from an EMBL/GenBank/DDBJ whole genome shotgun (WGS) entry which is preliminary data.</text>
</comment>
<dbReference type="InterPro" id="IPR050534">
    <property type="entry name" value="Coronavir_polyprotein_1ab"/>
</dbReference>
<evidence type="ECO:0000256" key="1">
    <source>
        <dbReference type="SAM" id="MobiDB-lite"/>
    </source>
</evidence>
<dbReference type="Pfam" id="PF13086">
    <property type="entry name" value="AAA_11"/>
    <property type="match status" value="1"/>
</dbReference>
<feature type="compositionally biased region" description="Polar residues" evidence="1">
    <location>
        <begin position="77"/>
        <end position="86"/>
    </location>
</feature>
<sequence length="243" mass="27516">MSNCRSSLLHVFPAGSRQLCDCKFDVVIIDEATQALEAVYWISIFKARNLILADNPMQLPPAILSIDKHRKKISGTVISQKSTSTADDQKKSRESRSSKPRLCEEDETTLFDRLERMYGPDIKHLLKVQYRFSRMLYASKLVSGMQGREKEAVIISLARSNDKVRFVLFTVLSIERSSAKSVTAITSLLKTHPTASLTCTHIFRFVISPAQDLSLDVTQHTKLNIKSPDDRCFTILHPDQYPL</sequence>
<dbReference type="PANTHER" id="PTHR43788:SF8">
    <property type="entry name" value="DNA-BINDING PROTEIN SMUBP-2"/>
    <property type="match status" value="1"/>
</dbReference>
<organism evidence="3 4">
    <name type="scientific">Suillus placidus</name>
    <dbReference type="NCBI Taxonomy" id="48579"/>
    <lineage>
        <taxon>Eukaryota</taxon>
        <taxon>Fungi</taxon>
        <taxon>Dikarya</taxon>
        <taxon>Basidiomycota</taxon>
        <taxon>Agaricomycotina</taxon>
        <taxon>Agaricomycetes</taxon>
        <taxon>Agaricomycetidae</taxon>
        <taxon>Boletales</taxon>
        <taxon>Suillineae</taxon>
        <taxon>Suillaceae</taxon>
        <taxon>Suillus</taxon>
    </lineage>
</organism>
<feature type="region of interest" description="Disordered" evidence="1">
    <location>
        <begin position="77"/>
        <end position="101"/>
    </location>
</feature>
<keyword evidence="4" id="KW-1185">Reference proteome</keyword>
<dbReference type="InterPro" id="IPR027417">
    <property type="entry name" value="P-loop_NTPase"/>
</dbReference>
<accession>A0A9P6ZHL4</accession>
<dbReference type="InterPro" id="IPR041677">
    <property type="entry name" value="DNA2/NAM7_AAA_11"/>
</dbReference>
<dbReference type="EMBL" id="JABBWD010000110">
    <property type="protein sequence ID" value="KAG1765269.1"/>
    <property type="molecule type" value="Genomic_DNA"/>
</dbReference>
<proteinExistence type="predicted"/>
<name>A0A9P6ZHL4_9AGAM</name>
<evidence type="ECO:0000313" key="4">
    <source>
        <dbReference type="Proteomes" id="UP000714275"/>
    </source>
</evidence>
<evidence type="ECO:0000313" key="3">
    <source>
        <dbReference type="EMBL" id="KAG1765269.1"/>
    </source>
</evidence>
<dbReference type="AlphaFoldDB" id="A0A9P6ZHL4"/>
<gene>
    <name evidence="3" type="ORF">EV702DRAFT_1213710</name>
</gene>
<dbReference type="PANTHER" id="PTHR43788">
    <property type="entry name" value="DNA2/NAM7 HELICASE FAMILY MEMBER"/>
    <property type="match status" value="1"/>
</dbReference>
<feature type="domain" description="DNA2/NAM7 helicase helicase" evidence="2">
    <location>
        <begin position="14"/>
        <end position="65"/>
    </location>
</feature>
<feature type="compositionally biased region" description="Basic and acidic residues" evidence="1">
    <location>
        <begin position="87"/>
        <end position="101"/>
    </location>
</feature>
<evidence type="ECO:0000259" key="2">
    <source>
        <dbReference type="Pfam" id="PF13086"/>
    </source>
</evidence>
<reference evidence="3" key="1">
    <citation type="journal article" date="2020" name="New Phytol.">
        <title>Comparative genomics reveals dynamic genome evolution in host specialist ectomycorrhizal fungi.</title>
        <authorList>
            <person name="Lofgren L.A."/>
            <person name="Nguyen N.H."/>
            <person name="Vilgalys R."/>
            <person name="Ruytinx J."/>
            <person name="Liao H.L."/>
            <person name="Branco S."/>
            <person name="Kuo A."/>
            <person name="LaButti K."/>
            <person name="Lipzen A."/>
            <person name="Andreopoulos W."/>
            <person name="Pangilinan J."/>
            <person name="Riley R."/>
            <person name="Hundley H."/>
            <person name="Na H."/>
            <person name="Barry K."/>
            <person name="Grigoriev I.V."/>
            <person name="Stajich J.E."/>
            <person name="Kennedy P.G."/>
        </authorList>
    </citation>
    <scope>NUCLEOTIDE SEQUENCE</scope>
    <source>
        <strain evidence="3">DOB743</strain>
    </source>
</reference>
<dbReference type="SUPFAM" id="SSF52540">
    <property type="entry name" value="P-loop containing nucleoside triphosphate hydrolases"/>
    <property type="match status" value="1"/>
</dbReference>
<dbReference type="Gene3D" id="3.40.50.300">
    <property type="entry name" value="P-loop containing nucleotide triphosphate hydrolases"/>
    <property type="match status" value="1"/>
</dbReference>
<dbReference type="GO" id="GO:0043139">
    <property type="term" value="F:5'-3' DNA helicase activity"/>
    <property type="evidence" value="ECO:0007669"/>
    <property type="project" value="TreeGrafter"/>
</dbReference>
<protein>
    <recommendedName>
        <fullName evidence="2">DNA2/NAM7 helicase helicase domain-containing protein</fullName>
    </recommendedName>
</protein>
<dbReference type="Proteomes" id="UP000714275">
    <property type="component" value="Unassembled WGS sequence"/>
</dbReference>
<dbReference type="OrthoDB" id="3242640at2759"/>